<evidence type="ECO:0008006" key="4">
    <source>
        <dbReference type="Google" id="ProtNLM"/>
    </source>
</evidence>
<proteinExistence type="predicted"/>
<gene>
    <name evidence="2" type="ORF">LAL4801_05749</name>
</gene>
<protein>
    <recommendedName>
        <fullName evidence="4">DUF2726 domain-containing protein</fullName>
    </recommendedName>
</protein>
<evidence type="ECO:0000313" key="2">
    <source>
        <dbReference type="EMBL" id="CTQ47287.1"/>
    </source>
</evidence>
<sequence>MDAELNPQKSYPKDPASRLAAETIDSLPTYRDPDSFYDIPDVRTSAKRDQWKAAIERILVAAATTDKEPSANLWYWIADLYIVVGEYEAAIREMPTLDPGQRRSIHADKVLSLKAELGLPISGRDAVILFGPKLTKFGAENVEHVIEFIDIRIRELQEREERKLLSEWKETARLHPHGMPLFNAHQSYLIVKTPEYRSYSLSSVAERFCTELMRDAENTYREEADLPRVGEGWVAETALYYAVKEAMPNIQVIQHGREQWLGRQHLDVYLPDLKVALEYQGEQHDRPVEFFGGEEAFRKNQQRDRRKLKKCEENGVQIIYVREGYDLDVIIEQIKATS</sequence>
<evidence type="ECO:0000256" key="1">
    <source>
        <dbReference type="SAM" id="MobiDB-lite"/>
    </source>
</evidence>
<evidence type="ECO:0000313" key="3">
    <source>
        <dbReference type="Proteomes" id="UP000048926"/>
    </source>
</evidence>
<accession>A0A0M6YDG7</accession>
<dbReference type="Gene3D" id="3.40.960.10">
    <property type="entry name" value="VSR Endonuclease"/>
    <property type="match status" value="1"/>
</dbReference>
<name>A0A0M6YDG7_9HYPH</name>
<dbReference type="EMBL" id="CXST01000006">
    <property type="protein sequence ID" value="CTQ47287.1"/>
    <property type="molecule type" value="Genomic_DNA"/>
</dbReference>
<organism evidence="2 3">
    <name type="scientific">Roseibium aggregatum</name>
    <dbReference type="NCBI Taxonomy" id="187304"/>
    <lineage>
        <taxon>Bacteria</taxon>
        <taxon>Pseudomonadati</taxon>
        <taxon>Pseudomonadota</taxon>
        <taxon>Alphaproteobacteria</taxon>
        <taxon>Hyphomicrobiales</taxon>
        <taxon>Stappiaceae</taxon>
        <taxon>Roseibium</taxon>
    </lineage>
</organism>
<dbReference type="OrthoDB" id="1093631at2"/>
<keyword evidence="3" id="KW-1185">Reference proteome</keyword>
<feature type="region of interest" description="Disordered" evidence="1">
    <location>
        <begin position="1"/>
        <end position="33"/>
    </location>
</feature>
<dbReference type="RefSeq" id="WP_055661328.1">
    <property type="nucleotide sequence ID" value="NZ_CXST01000006.1"/>
</dbReference>
<dbReference type="AlphaFoldDB" id="A0A0M6YDG7"/>
<reference evidence="3" key="1">
    <citation type="submission" date="2015-07" db="EMBL/GenBank/DDBJ databases">
        <authorList>
            <person name="Rodrigo-Torres Lidia"/>
            <person name="Arahal R.David."/>
        </authorList>
    </citation>
    <scope>NUCLEOTIDE SEQUENCE [LARGE SCALE GENOMIC DNA]</scope>
    <source>
        <strain evidence="3">CECT 4801</strain>
    </source>
</reference>
<dbReference type="Proteomes" id="UP000048926">
    <property type="component" value="Unassembled WGS sequence"/>
</dbReference>